<evidence type="ECO:0000313" key="3">
    <source>
        <dbReference type="Proteomes" id="UP001157006"/>
    </source>
</evidence>
<proteinExistence type="predicted"/>
<accession>A0AAV1B7P5</accession>
<protein>
    <submittedName>
        <fullName evidence="2">Uncharacterized protein</fullName>
    </submittedName>
</protein>
<feature type="region of interest" description="Disordered" evidence="1">
    <location>
        <begin position="466"/>
        <end position="547"/>
    </location>
</feature>
<dbReference type="Pfam" id="PF07800">
    <property type="entry name" value="DUF1644"/>
    <property type="match status" value="1"/>
</dbReference>
<organism evidence="2 3">
    <name type="scientific">Vicia faba</name>
    <name type="common">Broad bean</name>
    <name type="synonym">Faba vulgaris</name>
    <dbReference type="NCBI Taxonomy" id="3906"/>
    <lineage>
        <taxon>Eukaryota</taxon>
        <taxon>Viridiplantae</taxon>
        <taxon>Streptophyta</taxon>
        <taxon>Embryophyta</taxon>
        <taxon>Tracheophyta</taxon>
        <taxon>Spermatophyta</taxon>
        <taxon>Magnoliopsida</taxon>
        <taxon>eudicotyledons</taxon>
        <taxon>Gunneridae</taxon>
        <taxon>Pentapetalae</taxon>
        <taxon>rosids</taxon>
        <taxon>fabids</taxon>
        <taxon>Fabales</taxon>
        <taxon>Fabaceae</taxon>
        <taxon>Papilionoideae</taxon>
        <taxon>50 kb inversion clade</taxon>
        <taxon>NPAAA clade</taxon>
        <taxon>Hologalegina</taxon>
        <taxon>IRL clade</taxon>
        <taxon>Fabeae</taxon>
        <taxon>Vicia</taxon>
    </lineage>
</organism>
<keyword evidence="3" id="KW-1185">Reference proteome</keyword>
<evidence type="ECO:0000313" key="2">
    <source>
        <dbReference type="EMBL" id="CAI8618629.1"/>
    </source>
</evidence>
<reference evidence="2 3" key="1">
    <citation type="submission" date="2023-01" db="EMBL/GenBank/DDBJ databases">
        <authorList>
            <person name="Kreplak J."/>
        </authorList>
    </citation>
    <scope>NUCLEOTIDE SEQUENCE [LARGE SCALE GENOMIC DNA]</scope>
</reference>
<dbReference type="PANTHER" id="PTHR31197">
    <property type="entry name" value="OS01G0612600 PROTEIN"/>
    <property type="match status" value="1"/>
</dbReference>
<dbReference type="InterPro" id="IPR012866">
    <property type="entry name" value="DUF1644"/>
</dbReference>
<feature type="region of interest" description="Disordered" evidence="1">
    <location>
        <begin position="368"/>
        <end position="453"/>
    </location>
</feature>
<dbReference type="AlphaFoldDB" id="A0AAV1B7P5"/>
<feature type="compositionally biased region" description="Polar residues" evidence="1">
    <location>
        <begin position="468"/>
        <end position="531"/>
    </location>
</feature>
<evidence type="ECO:0000256" key="1">
    <source>
        <dbReference type="SAM" id="MobiDB-lite"/>
    </source>
</evidence>
<feature type="compositionally biased region" description="Basic and acidic residues" evidence="1">
    <location>
        <begin position="412"/>
        <end position="421"/>
    </location>
</feature>
<gene>
    <name evidence="2" type="ORF">VFH_VI132200</name>
</gene>
<sequence length="547" mass="62634">MPKVRRENSPAMDCSGSYPYPSKNLELPKTRFGSVEDRKEWDDTRCSICMETPHNTVILKCSSYEMGCRPYMCNTSYRHSNCLDQFCKSFDSHLSSAKLEEIPLVRTAPHDKKLRSEVVNPSQCENKLQTKLICPLCRGGVYGYMVSEPARRYMNYIRRTCSSETCEFQGTYPELRKHARMEHPSVRPSEVDISRQCDWLRMEQQRDFDDLFSSINASSGAEHSGEDAVYWAGGLADMMSMLVSEMLTGFVTSFSPDPTPRVPSRDRRSETIHAVPNDTQTNQSATPISILSSTNFTLPEMLSSEFDRFVASVFSYPTPSMPSHDIRSETMHWVSNDALTNQSARTRSVFPSTHFTLPEMSSSEADRFVNSLPYPTPRMSSYDRRSESMHGLSNNTHTNQSARRRTTLPSTHQRERFDRGGWRSISSSSRDPEANRTARWRENIPPSRMTQAHSEIVENYYRELSPRGRTSSTRMPLVSQVSHTNLQPNYSSSRRIPGQQVSHTNPRHNYSSSRTPGQQISHTNPQRNYSSRRIPGRHLQWRSNQGQ</sequence>
<feature type="compositionally biased region" description="Polar residues" evidence="1">
    <location>
        <begin position="391"/>
        <end position="411"/>
    </location>
</feature>
<dbReference type="PANTHER" id="PTHR31197:SF29">
    <property type="entry name" value="C2H2-TYPE DOMAIN-CONTAINING PROTEIN"/>
    <property type="match status" value="1"/>
</dbReference>
<feature type="compositionally biased region" description="Basic and acidic residues" evidence="1">
    <location>
        <begin position="430"/>
        <end position="442"/>
    </location>
</feature>
<dbReference type="EMBL" id="OX451741">
    <property type="protein sequence ID" value="CAI8618629.1"/>
    <property type="molecule type" value="Genomic_DNA"/>
</dbReference>
<name>A0AAV1B7P5_VICFA</name>
<dbReference type="Proteomes" id="UP001157006">
    <property type="component" value="Chromosome 6"/>
</dbReference>